<dbReference type="GO" id="GO:0004520">
    <property type="term" value="F:DNA endonuclease activity"/>
    <property type="evidence" value="ECO:0007669"/>
    <property type="project" value="TreeGrafter"/>
</dbReference>
<evidence type="ECO:0000313" key="3">
    <source>
        <dbReference type="EMBL" id="KAK1772421.1"/>
    </source>
</evidence>
<proteinExistence type="predicted"/>
<dbReference type="Proteomes" id="UP001244011">
    <property type="component" value="Unassembled WGS sequence"/>
</dbReference>
<dbReference type="InterPro" id="IPR015242">
    <property type="entry name" value="Ydc2_cat"/>
</dbReference>
<sequence length="356" mass="38525">MTTGLTKLSLGQLRNLTLQCGINRSGTKGVLIQRLDQTLRDHRPLGPDARVLSIDLGIRNLAYSLLSPPLARPSRAQRGSKAGPAVHAWRPLSLAPAPGAAAGDQDQGPADGADEALAADFSPASLSRIALRLVQERLLPLRPTHVLIERQRFRSGGGSAVYEWTVRVNSLEAMLYATFATLQALGHWDGVVLPIDPKRVSTFLLEDQKVVGDDGVERGGEDPDCVPGAKKAGGKARKDATGAEVKSSGRVARENKKRKIDLVGNWLVHHKLAMAGVEATAMRIAFLEKWLPKEHLGKRSAEGLALKGTAESIRKLDDVADSLLQGVAWLRWEENKTKLRQGHQFDLVGVQQESSA</sequence>
<dbReference type="PANTHER" id="PTHR28072">
    <property type="entry name" value="CRUCIFORM CUTTING ENDONUCLEASE 1, MITOCHONDRIAL-RELATED"/>
    <property type="match status" value="1"/>
</dbReference>
<evidence type="ECO:0000313" key="4">
    <source>
        <dbReference type="Proteomes" id="UP001244011"/>
    </source>
</evidence>
<protein>
    <submittedName>
        <fullName evidence="3">Mitochondrial resolvase Ydc2</fullName>
    </submittedName>
</protein>
<accession>A0AAJ0FLA1</accession>
<name>A0AAJ0FLA1_9PEZI</name>
<dbReference type="GO" id="GO:0000403">
    <property type="term" value="F:Y-form DNA binding"/>
    <property type="evidence" value="ECO:0007669"/>
    <property type="project" value="TreeGrafter"/>
</dbReference>
<organism evidence="3 4">
    <name type="scientific">Phialemonium atrogriseum</name>
    <dbReference type="NCBI Taxonomy" id="1093897"/>
    <lineage>
        <taxon>Eukaryota</taxon>
        <taxon>Fungi</taxon>
        <taxon>Dikarya</taxon>
        <taxon>Ascomycota</taxon>
        <taxon>Pezizomycotina</taxon>
        <taxon>Sordariomycetes</taxon>
        <taxon>Sordariomycetidae</taxon>
        <taxon>Cephalothecales</taxon>
        <taxon>Cephalothecaceae</taxon>
        <taxon>Phialemonium</taxon>
    </lineage>
</organism>
<dbReference type="InterPro" id="IPR036397">
    <property type="entry name" value="RNaseH_sf"/>
</dbReference>
<dbReference type="GO" id="GO:0005739">
    <property type="term" value="C:mitochondrion"/>
    <property type="evidence" value="ECO:0007669"/>
    <property type="project" value="TreeGrafter"/>
</dbReference>
<comment type="caution">
    <text evidence="3">The sequence shown here is derived from an EMBL/GenBank/DDBJ whole genome shotgun (WGS) entry which is preliminary data.</text>
</comment>
<feature type="domain" description="SAP" evidence="2">
    <location>
        <begin position="5"/>
        <end position="39"/>
    </location>
</feature>
<dbReference type="InterPro" id="IPR039197">
    <property type="entry name" value="Mrs1/Cce1"/>
</dbReference>
<gene>
    <name evidence="3" type="ORF">QBC33DRAFT_521195</name>
</gene>
<keyword evidence="4" id="KW-1185">Reference proteome</keyword>
<dbReference type="EMBL" id="MU838997">
    <property type="protein sequence ID" value="KAK1772421.1"/>
    <property type="molecule type" value="Genomic_DNA"/>
</dbReference>
<dbReference type="GO" id="GO:0000402">
    <property type="term" value="F:crossed form four-way junction DNA binding"/>
    <property type="evidence" value="ECO:0007669"/>
    <property type="project" value="TreeGrafter"/>
</dbReference>
<dbReference type="GO" id="GO:0070336">
    <property type="term" value="F:flap-structured DNA binding"/>
    <property type="evidence" value="ECO:0007669"/>
    <property type="project" value="TreeGrafter"/>
</dbReference>
<dbReference type="PROSITE" id="PS50800">
    <property type="entry name" value="SAP"/>
    <property type="match status" value="1"/>
</dbReference>
<dbReference type="GeneID" id="85309622"/>
<dbReference type="Gene3D" id="3.30.420.10">
    <property type="entry name" value="Ribonuclease H-like superfamily/Ribonuclease H"/>
    <property type="match status" value="1"/>
</dbReference>
<feature type="region of interest" description="Disordered" evidence="1">
    <location>
        <begin position="215"/>
        <end position="250"/>
    </location>
</feature>
<evidence type="ECO:0000256" key="1">
    <source>
        <dbReference type="SAM" id="MobiDB-lite"/>
    </source>
</evidence>
<dbReference type="CDD" id="cd16963">
    <property type="entry name" value="CCE1"/>
    <property type="match status" value="1"/>
</dbReference>
<dbReference type="InterPro" id="IPR003034">
    <property type="entry name" value="SAP_dom"/>
</dbReference>
<dbReference type="AlphaFoldDB" id="A0AAJ0FLA1"/>
<dbReference type="RefSeq" id="XP_060288634.1">
    <property type="nucleotide sequence ID" value="XM_060426435.1"/>
</dbReference>
<dbReference type="InterPro" id="IPR012337">
    <property type="entry name" value="RNaseH-like_sf"/>
</dbReference>
<dbReference type="PANTHER" id="PTHR28072:SF1">
    <property type="entry name" value="CRUCIFORM CUTTING ENDONUCLEASE 1, MITOCHONDRIAL-RELATED"/>
    <property type="match status" value="1"/>
</dbReference>
<dbReference type="SUPFAM" id="SSF53098">
    <property type="entry name" value="Ribonuclease H-like"/>
    <property type="match status" value="1"/>
</dbReference>
<reference evidence="3" key="1">
    <citation type="submission" date="2023-06" db="EMBL/GenBank/DDBJ databases">
        <title>Genome-scale phylogeny and comparative genomics of the fungal order Sordariales.</title>
        <authorList>
            <consortium name="Lawrence Berkeley National Laboratory"/>
            <person name="Hensen N."/>
            <person name="Bonometti L."/>
            <person name="Westerberg I."/>
            <person name="Brannstrom I.O."/>
            <person name="Guillou S."/>
            <person name="Cros-Aarteil S."/>
            <person name="Calhoun S."/>
            <person name="Haridas S."/>
            <person name="Kuo A."/>
            <person name="Mondo S."/>
            <person name="Pangilinan J."/>
            <person name="Riley R."/>
            <person name="Labutti K."/>
            <person name="Andreopoulos B."/>
            <person name="Lipzen A."/>
            <person name="Chen C."/>
            <person name="Yanf M."/>
            <person name="Daum C."/>
            <person name="Ng V."/>
            <person name="Clum A."/>
            <person name="Steindorff A."/>
            <person name="Ohm R."/>
            <person name="Martin F."/>
            <person name="Silar P."/>
            <person name="Natvig D."/>
            <person name="Lalanne C."/>
            <person name="Gautier V."/>
            <person name="Ament-Velasquez S.L."/>
            <person name="Kruys A."/>
            <person name="Hutchinson M.I."/>
            <person name="Powell A.J."/>
            <person name="Barry K."/>
            <person name="Miller A.N."/>
            <person name="Grigoriev I.V."/>
            <person name="Debuchy R."/>
            <person name="Gladieux P."/>
            <person name="Thoren M.H."/>
            <person name="Johannesson H."/>
        </authorList>
    </citation>
    <scope>NUCLEOTIDE SEQUENCE</scope>
    <source>
        <strain evidence="3">8032-3</strain>
    </source>
</reference>
<evidence type="ECO:0000259" key="2">
    <source>
        <dbReference type="PROSITE" id="PS50800"/>
    </source>
</evidence>
<dbReference type="Pfam" id="PF09159">
    <property type="entry name" value="Ydc2-catalyt"/>
    <property type="match status" value="1"/>
</dbReference>